<evidence type="ECO:0000313" key="5">
    <source>
        <dbReference type="Proteomes" id="UP000824469"/>
    </source>
</evidence>
<dbReference type="Pfam" id="PF13041">
    <property type="entry name" value="PPR_2"/>
    <property type="match status" value="3"/>
</dbReference>
<dbReference type="EMBL" id="JAHRHJ020003332">
    <property type="protein sequence ID" value="KAH9291934.1"/>
    <property type="molecule type" value="Genomic_DNA"/>
</dbReference>
<dbReference type="FunFam" id="1.25.40.10:FF:000031">
    <property type="entry name" value="Pentatricopeptide repeat-containing protein mitochondrial"/>
    <property type="match status" value="1"/>
</dbReference>
<feature type="repeat" description="PPR" evidence="3">
    <location>
        <begin position="140"/>
        <end position="174"/>
    </location>
</feature>
<dbReference type="AlphaFoldDB" id="A0AA38C7K6"/>
<dbReference type="GO" id="GO:0003723">
    <property type="term" value="F:RNA binding"/>
    <property type="evidence" value="ECO:0007669"/>
    <property type="project" value="InterPro"/>
</dbReference>
<accession>A0AA38C7K6</accession>
<dbReference type="FunFam" id="1.25.40.10:FF:000782">
    <property type="entry name" value="Pentatricopeptide repeat-containing protein"/>
    <property type="match status" value="1"/>
</dbReference>
<evidence type="ECO:0000256" key="2">
    <source>
        <dbReference type="ARBA" id="ARBA00061659"/>
    </source>
</evidence>
<sequence length="517" mass="58449">IEPALHGLGASLPWLNGEDAVALFNNNSNVIRLLDPTLFLPFIQYYHGYIMNRYNGYQRNRWRCYFDSWSNSYQNLVHLFVGNALVCMYAKCGSLEGARHVFDRMPQRNVVSWNALLSGYARNGGVGETFKVFQQMPERNVVSWTTMIAGYGQNGFLQEASELFDKMPEKNVVSWTCMISVYAQNGYVDEAQQLFDRMPDRNSVTWVAMITGYAQIGEVEEALKLFEKMPVQNVVSWNAVISGCAQNGYSQKALKLFRQMQVQGVKPNSTTFSCVLSACAELAALEQGMEIHEDIVKSGLESDFFVGNALVDMYAKCGSIRVARYLFDKMISRDVISWNAMIAGYALHGFGKEAVELFEKMRCCGPCPDHVTFVGVLSACCHAGLLVEGWKYFNDMITCYHVMPVMGHYACMVDLLGRAGRLDEAKKFIHKMQIKPDYFVWSSLLAACRIYNDMELAEFVAERLIELNPQKATPYVLLSNIYAAAGRRDGVDKVRKMMKDRGVTKEPGCSWIEVHKQ</sequence>
<dbReference type="InterPro" id="IPR046848">
    <property type="entry name" value="E_motif"/>
</dbReference>
<evidence type="ECO:0000256" key="1">
    <source>
        <dbReference type="ARBA" id="ARBA00022737"/>
    </source>
</evidence>
<protein>
    <recommendedName>
        <fullName evidence="6">Pentatricopeptide repeat-containing protein</fullName>
    </recommendedName>
</protein>
<feature type="non-terminal residue" evidence="4">
    <location>
        <position position="517"/>
    </location>
</feature>
<dbReference type="FunFam" id="1.25.40.10:FF:000125">
    <property type="entry name" value="Pentatricopeptide repeat-containing protein"/>
    <property type="match status" value="2"/>
</dbReference>
<dbReference type="Pfam" id="PF20431">
    <property type="entry name" value="E_motif"/>
    <property type="match status" value="1"/>
</dbReference>
<feature type="repeat" description="PPR" evidence="3">
    <location>
        <begin position="109"/>
        <end position="139"/>
    </location>
</feature>
<feature type="non-terminal residue" evidence="4">
    <location>
        <position position="1"/>
    </location>
</feature>
<name>A0AA38C7K6_TAXCH</name>
<dbReference type="PROSITE" id="PS51375">
    <property type="entry name" value="PPR"/>
    <property type="match status" value="6"/>
</dbReference>
<dbReference type="GO" id="GO:0048731">
    <property type="term" value="P:system development"/>
    <property type="evidence" value="ECO:0007669"/>
    <property type="project" value="UniProtKB-ARBA"/>
</dbReference>
<feature type="repeat" description="PPR" evidence="3">
    <location>
        <begin position="202"/>
        <end position="232"/>
    </location>
</feature>
<organism evidence="4 5">
    <name type="scientific">Taxus chinensis</name>
    <name type="common">Chinese yew</name>
    <name type="synonym">Taxus wallichiana var. chinensis</name>
    <dbReference type="NCBI Taxonomy" id="29808"/>
    <lineage>
        <taxon>Eukaryota</taxon>
        <taxon>Viridiplantae</taxon>
        <taxon>Streptophyta</taxon>
        <taxon>Embryophyta</taxon>
        <taxon>Tracheophyta</taxon>
        <taxon>Spermatophyta</taxon>
        <taxon>Pinopsida</taxon>
        <taxon>Pinidae</taxon>
        <taxon>Conifers II</taxon>
        <taxon>Cupressales</taxon>
        <taxon>Taxaceae</taxon>
        <taxon>Taxus</taxon>
    </lineage>
</organism>
<dbReference type="FunFam" id="1.25.40.10:FF:000280">
    <property type="entry name" value="Pentatricopeptide repeat-containing protein"/>
    <property type="match status" value="1"/>
</dbReference>
<dbReference type="OMA" id="ITMICKQ"/>
<dbReference type="NCBIfam" id="TIGR00756">
    <property type="entry name" value="PPR"/>
    <property type="match status" value="10"/>
</dbReference>
<keyword evidence="5" id="KW-1185">Reference proteome</keyword>
<proteinExistence type="inferred from homology"/>
<dbReference type="PANTHER" id="PTHR47926:SF471">
    <property type="entry name" value="DYW DOMAIN-CONTAINING PROTEIN"/>
    <property type="match status" value="1"/>
</dbReference>
<dbReference type="Pfam" id="PF01535">
    <property type="entry name" value="PPR"/>
    <property type="match status" value="4"/>
</dbReference>
<dbReference type="Proteomes" id="UP000824469">
    <property type="component" value="Unassembled WGS sequence"/>
</dbReference>
<gene>
    <name evidence="4" type="ORF">KI387_042880</name>
</gene>
<evidence type="ECO:0000256" key="3">
    <source>
        <dbReference type="PROSITE-ProRule" id="PRU00708"/>
    </source>
</evidence>
<reference evidence="4 5" key="1">
    <citation type="journal article" date="2021" name="Nat. Plants">
        <title>The Taxus genome provides insights into paclitaxel biosynthesis.</title>
        <authorList>
            <person name="Xiong X."/>
            <person name="Gou J."/>
            <person name="Liao Q."/>
            <person name="Li Y."/>
            <person name="Zhou Q."/>
            <person name="Bi G."/>
            <person name="Li C."/>
            <person name="Du R."/>
            <person name="Wang X."/>
            <person name="Sun T."/>
            <person name="Guo L."/>
            <person name="Liang H."/>
            <person name="Lu P."/>
            <person name="Wu Y."/>
            <person name="Zhang Z."/>
            <person name="Ro D.K."/>
            <person name="Shang Y."/>
            <person name="Huang S."/>
            <person name="Yan J."/>
        </authorList>
    </citation>
    <scope>NUCLEOTIDE SEQUENCE [LARGE SCALE GENOMIC DNA]</scope>
    <source>
        <strain evidence="4">Ta-2019</strain>
    </source>
</reference>
<feature type="repeat" description="PPR" evidence="3">
    <location>
        <begin position="334"/>
        <end position="368"/>
    </location>
</feature>
<evidence type="ECO:0008006" key="6">
    <source>
        <dbReference type="Google" id="ProtNLM"/>
    </source>
</evidence>
<evidence type="ECO:0000313" key="4">
    <source>
        <dbReference type="EMBL" id="KAH9291934.1"/>
    </source>
</evidence>
<dbReference type="InterPro" id="IPR046960">
    <property type="entry name" value="PPR_At4g14850-like_plant"/>
</dbReference>
<feature type="repeat" description="PPR" evidence="3">
    <location>
        <begin position="268"/>
        <end position="302"/>
    </location>
</feature>
<dbReference type="Gene3D" id="1.25.40.10">
    <property type="entry name" value="Tetratricopeptide repeat domain"/>
    <property type="match status" value="5"/>
</dbReference>
<dbReference type="GO" id="GO:0009451">
    <property type="term" value="P:RNA modification"/>
    <property type="evidence" value="ECO:0007669"/>
    <property type="project" value="InterPro"/>
</dbReference>
<dbReference type="SUPFAM" id="SSF48452">
    <property type="entry name" value="TPR-like"/>
    <property type="match status" value="2"/>
</dbReference>
<dbReference type="InterPro" id="IPR011990">
    <property type="entry name" value="TPR-like_helical_dom_sf"/>
</dbReference>
<comment type="similarity">
    <text evidence="2">Belongs to the PPR family. PCMP-E subfamily.</text>
</comment>
<dbReference type="PANTHER" id="PTHR47926">
    <property type="entry name" value="PENTATRICOPEPTIDE REPEAT-CONTAINING PROTEIN"/>
    <property type="match status" value="1"/>
</dbReference>
<comment type="caution">
    <text evidence="4">The sequence shown here is derived from an EMBL/GenBank/DDBJ whole genome shotgun (WGS) entry which is preliminary data.</text>
</comment>
<feature type="repeat" description="PPR" evidence="3">
    <location>
        <begin position="233"/>
        <end position="267"/>
    </location>
</feature>
<keyword evidence="1" id="KW-0677">Repeat</keyword>
<dbReference type="InterPro" id="IPR002885">
    <property type="entry name" value="PPR_rpt"/>
</dbReference>